<dbReference type="OrthoDB" id="3269357at2759"/>
<organism evidence="3 4">
    <name type="scientific">Gymnopilus dilepis</name>
    <dbReference type="NCBI Taxonomy" id="231916"/>
    <lineage>
        <taxon>Eukaryota</taxon>
        <taxon>Fungi</taxon>
        <taxon>Dikarya</taxon>
        <taxon>Basidiomycota</taxon>
        <taxon>Agaricomycotina</taxon>
        <taxon>Agaricomycetes</taxon>
        <taxon>Agaricomycetidae</taxon>
        <taxon>Agaricales</taxon>
        <taxon>Agaricineae</taxon>
        <taxon>Hymenogastraceae</taxon>
        <taxon>Gymnopilus</taxon>
    </lineage>
</organism>
<dbReference type="AlphaFoldDB" id="A0A409W114"/>
<reference evidence="3 4" key="1">
    <citation type="journal article" date="2018" name="Evol. Lett.">
        <title>Horizontal gene cluster transfer increased hallucinogenic mushroom diversity.</title>
        <authorList>
            <person name="Reynolds H.T."/>
            <person name="Vijayakumar V."/>
            <person name="Gluck-Thaler E."/>
            <person name="Korotkin H.B."/>
            <person name="Matheny P.B."/>
            <person name="Slot J.C."/>
        </authorList>
    </citation>
    <scope>NUCLEOTIDE SEQUENCE [LARGE SCALE GENOMIC DNA]</scope>
    <source>
        <strain evidence="3 4">SRW20</strain>
    </source>
</reference>
<evidence type="ECO:0000256" key="2">
    <source>
        <dbReference type="SAM" id="SignalP"/>
    </source>
</evidence>
<dbReference type="STRING" id="231916.A0A409W114"/>
<feature type="compositionally biased region" description="Pro residues" evidence="1">
    <location>
        <begin position="201"/>
        <end position="210"/>
    </location>
</feature>
<dbReference type="EMBL" id="NHYE01005471">
    <property type="protein sequence ID" value="PPQ72153.1"/>
    <property type="molecule type" value="Genomic_DNA"/>
</dbReference>
<feature type="compositionally biased region" description="Basic residues" evidence="1">
    <location>
        <begin position="267"/>
        <end position="278"/>
    </location>
</feature>
<feature type="chain" id="PRO_5019244025" evidence="2">
    <location>
        <begin position="20"/>
        <end position="302"/>
    </location>
</feature>
<evidence type="ECO:0000313" key="3">
    <source>
        <dbReference type="EMBL" id="PPQ72153.1"/>
    </source>
</evidence>
<comment type="caution">
    <text evidence="3">The sequence shown here is derived from an EMBL/GenBank/DDBJ whole genome shotgun (WGS) entry which is preliminary data.</text>
</comment>
<sequence length="302" mass="33299">MELVLGYLTLLSILTIAKRREDSTIWHCSVRKFPLASTQHLKSPPTSPLPRFRSRTPVILAPTPRHAVVNQEPILSYRSGLSLEYEIEHYQSPTVAFLSPISRQEPSEDPAPSAPLPAAPLHSEPPLSRPEQVQRPAQIPTPSPFYHSAVRSAIEDQPGQPQAPPPAHTAVRRLPPSPPPLGDWPRLDATSRPRTMKRKPLPQPSHPQPEPSGSHPPQRRPSRPLPPPLSQPQPQPLPQPQPSPSYVFDASALAAALQPIASQSQSRRSKPSGPRRKSTSIDEGRPPLDFSDFRNSRSQGFS</sequence>
<keyword evidence="4" id="KW-1185">Reference proteome</keyword>
<dbReference type="InParanoid" id="A0A409W114"/>
<dbReference type="Proteomes" id="UP000284706">
    <property type="component" value="Unassembled WGS sequence"/>
</dbReference>
<feature type="compositionally biased region" description="Basic and acidic residues" evidence="1">
    <location>
        <begin position="279"/>
        <end position="295"/>
    </location>
</feature>
<feature type="region of interest" description="Disordered" evidence="1">
    <location>
        <begin position="102"/>
        <end position="302"/>
    </location>
</feature>
<name>A0A409W114_9AGAR</name>
<feature type="compositionally biased region" description="Pro residues" evidence="1">
    <location>
        <begin position="223"/>
        <end position="243"/>
    </location>
</feature>
<evidence type="ECO:0000256" key="1">
    <source>
        <dbReference type="SAM" id="MobiDB-lite"/>
    </source>
</evidence>
<gene>
    <name evidence="3" type="ORF">CVT26_006909</name>
</gene>
<feature type="compositionally biased region" description="Low complexity" evidence="1">
    <location>
        <begin position="250"/>
        <end position="266"/>
    </location>
</feature>
<protein>
    <submittedName>
        <fullName evidence="3">Uncharacterized protein</fullName>
    </submittedName>
</protein>
<accession>A0A409W114</accession>
<proteinExistence type="predicted"/>
<keyword evidence="2" id="KW-0732">Signal</keyword>
<feature type="signal peptide" evidence="2">
    <location>
        <begin position="1"/>
        <end position="19"/>
    </location>
</feature>
<evidence type="ECO:0000313" key="4">
    <source>
        <dbReference type="Proteomes" id="UP000284706"/>
    </source>
</evidence>